<dbReference type="InterPro" id="IPR036397">
    <property type="entry name" value="RNaseH_sf"/>
</dbReference>
<proteinExistence type="predicted"/>
<comment type="caution">
    <text evidence="1">The sequence shown here is derived from an EMBL/GenBank/DDBJ whole genome shotgun (WGS) entry which is preliminary data.</text>
</comment>
<dbReference type="GO" id="GO:0003676">
    <property type="term" value="F:nucleic acid binding"/>
    <property type="evidence" value="ECO:0007669"/>
    <property type="project" value="InterPro"/>
</dbReference>
<sequence>MEKKESPFEYHNDKLGAKIKFLIKSDKLVSSHEQSLKLISYRALYGRMKSKTQPERELRRASLGFDALVDFDSLVQEWRDALVFKFGKPTEITRASFFEKHYISDRKAFDFFAAHRYGEDNNKKLPPEAIELYTYNASVLNTILEVKQKRKLYAKSLGLTGQFDIWQSLSNDVNVFQQVNHDLPTTKDSLRHKVNRYIQESYSSIISKKYGSRNAAKVKDDEQLALIEVLLGKHQNLNNEQVVRHYNDVAGVIGWKPIDAGVIANKRKELDLYVFAGQHGETDLMHQKHMQIKRSKPSASMLFWSMDGWDAELLYQKTIVDKDGNSKTTYHNRLTAVMILDPFNNYIVGYSIGTKESPDLIRQALKNALKHTEELFGNKYKPYQLQTDHYQIKNLQPTYEATAKHFTPAKVKNAKSKPIEQFFDKFNEKHFQEKMVLNWSGHNVTAKSDNQVNDNYLSKHRHLFPDKDGCIKQIVQAIENERAEKVEAFVESFLAFQDKTEMTLNQFLRAYGQITGYTNKMKGDGLTPTIEGQERAYDTFDLNFRKYMHEDWMVFYDADDLSQVLVSNAKSRDGRLVEEIGTMEFILTEKYIQPMALYDQEKGDAQQRQLVYDYNSRMNNEIILRGTHQREVLEDLFDNNPRLDTLKKLMIPDSLGQHKDQKSSERLEKATKRIAAKQEKREKVLEESNWQETQTNYLKEKVNLNKYTNL</sequence>
<dbReference type="RefSeq" id="WP_110347214.1">
    <property type="nucleotide sequence ID" value="NZ_QJHL01000003.1"/>
</dbReference>
<evidence type="ECO:0000313" key="2">
    <source>
        <dbReference type="Proteomes" id="UP000247681"/>
    </source>
</evidence>
<dbReference type="Gene3D" id="3.30.420.10">
    <property type="entry name" value="Ribonuclease H-like superfamily/Ribonuclease H"/>
    <property type="match status" value="1"/>
</dbReference>
<dbReference type="EMBL" id="QJHL01000003">
    <property type="protein sequence ID" value="PXY44487.1"/>
    <property type="molecule type" value="Genomic_DNA"/>
</dbReference>
<dbReference type="AlphaFoldDB" id="A0A2V4C0H4"/>
<name>A0A2V4C0H4_9FLAO</name>
<protein>
    <recommendedName>
        <fullName evidence="3">Integrase catalytic domain-containing protein</fullName>
    </recommendedName>
</protein>
<reference evidence="1 2" key="1">
    <citation type="submission" date="2018-05" db="EMBL/GenBank/DDBJ databases">
        <title>Flavobacterium sp. strain IMCC34758, incomplete genome.</title>
        <authorList>
            <person name="Joung Y."/>
        </authorList>
    </citation>
    <scope>NUCLEOTIDE SEQUENCE [LARGE SCALE GENOMIC DNA]</scope>
    <source>
        <strain evidence="1 2">IMCC34758</strain>
    </source>
</reference>
<dbReference type="InterPro" id="IPR012337">
    <property type="entry name" value="RNaseH-like_sf"/>
</dbReference>
<dbReference type="SUPFAM" id="SSF53098">
    <property type="entry name" value="Ribonuclease H-like"/>
    <property type="match status" value="1"/>
</dbReference>
<evidence type="ECO:0008006" key="3">
    <source>
        <dbReference type="Google" id="ProtNLM"/>
    </source>
</evidence>
<keyword evidence="2" id="KW-1185">Reference proteome</keyword>
<dbReference type="Proteomes" id="UP000247681">
    <property type="component" value="Unassembled WGS sequence"/>
</dbReference>
<organism evidence="1 2">
    <name type="scientific">Flavobacterium hydrophilum</name>
    <dbReference type="NCBI Taxonomy" id="2211445"/>
    <lineage>
        <taxon>Bacteria</taxon>
        <taxon>Pseudomonadati</taxon>
        <taxon>Bacteroidota</taxon>
        <taxon>Flavobacteriia</taxon>
        <taxon>Flavobacteriales</taxon>
        <taxon>Flavobacteriaceae</taxon>
        <taxon>Flavobacterium</taxon>
    </lineage>
</organism>
<dbReference type="OrthoDB" id="612554at2"/>
<evidence type="ECO:0000313" key="1">
    <source>
        <dbReference type="EMBL" id="PXY44487.1"/>
    </source>
</evidence>
<gene>
    <name evidence="1" type="ORF">DMB68_13545</name>
</gene>
<accession>A0A2V4C0H4</accession>